<evidence type="ECO:0000256" key="2">
    <source>
        <dbReference type="PROSITE-ProRule" id="PRU00335"/>
    </source>
</evidence>
<dbReference type="PRINTS" id="PR00455">
    <property type="entry name" value="HTHTETR"/>
</dbReference>
<evidence type="ECO:0000313" key="4">
    <source>
        <dbReference type="EMBL" id="MFC7346860.1"/>
    </source>
</evidence>
<evidence type="ECO:0000256" key="1">
    <source>
        <dbReference type="ARBA" id="ARBA00023125"/>
    </source>
</evidence>
<dbReference type="Gene3D" id="1.10.357.10">
    <property type="entry name" value="Tetracycline Repressor, domain 2"/>
    <property type="match status" value="1"/>
</dbReference>
<accession>A0ABW2M0E6</accession>
<dbReference type="Gene3D" id="1.10.10.60">
    <property type="entry name" value="Homeodomain-like"/>
    <property type="match status" value="1"/>
</dbReference>
<dbReference type="Pfam" id="PF00440">
    <property type="entry name" value="TetR_N"/>
    <property type="match status" value="1"/>
</dbReference>
<organism evidence="4 5">
    <name type="scientific">Chryseobacterium zhengzhouense</name>
    <dbReference type="NCBI Taxonomy" id="1636086"/>
    <lineage>
        <taxon>Bacteria</taxon>
        <taxon>Pseudomonadati</taxon>
        <taxon>Bacteroidota</taxon>
        <taxon>Flavobacteriia</taxon>
        <taxon>Flavobacteriales</taxon>
        <taxon>Weeksellaceae</taxon>
        <taxon>Chryseobacterium group</taxon>
        <taxon>Chryseobacterium</taxon>
    </lineage>
</organism>
<dbReference type="InterPro" id="IPR009057">
    <property type="entry name" value="Homeodomain-like_sf"/>
</dbReference>
<dbReference type="InterPro" id="IPR036271">
    <property type="entry name" value="Tet_transcr_reg_TetR-rel_C_sf"/>
</dbReference>
<comment type="caution">
    <text evidence="4">The sequence shown here is derived from an EMBL/GenBank/DDBJ whole genome shotgun (WGS) entry which is preliminary data.</text>
</comment>
<feature type="domain" description="HTH tetR-type" evidence="3">
    <location>
        <begin position="4"/>
        <end position="64"/>
    </location>
</feature>
<dbReference type="EMBL" id="JBHTCR010000003">
    <property type="protein sequence ID" value="MFC7346860.1"/>
    <property type="molecule type" value="Genomic_DNA"/>
</dbReference>
<dbReference type="PROSITE" id="PS50977">
    <property type="entry name" value="HTH_TETR_2"/>
    <property type="match status" value="1"/>
</dbReference>
<proteinExistence type="predicted"/>
<feature type="DNA-binding region" description="H-T-H motif" evidence="2">
    <location>
        <begin position="27"/>
        <end position="46"/>
    </location>
</feature>
<evidence type="ECO:0000259" key="3">
    <source>
        <dbReference type="PROSITE" id="PS50977"/>
    </source>
</evidence>
<dbReference type="InterPro" id="IPR041490">
    <property type="entry name" value="KstR2_TetR_C"/>
</dbReference>
<name>A0ABW2M0E6_9FLAO</name>
<sequence length="191" mass="22922">MELKEKQIKILEVAVELFKEKGYMGSSVRDLATRLNIKAASLYAHIRSKEEILEWICFGVAHDFFKELQEVKNIKVPPQEKLNLFLDKHLSVVLKNRDVTHIYSNEWKHLEERLPEFVELRKNYQREVEELITEIYKTQNWELKSPAFTTRFILHTLNNSYFWFKRNTESTFEITEEIREKLLYGLLGNQK</sequence>
<dbReference type="InterPro" id="IPR050624">
    <property type="entry name" value="HTH-type_Tx_Regulator"/>
</dbReference>
<dbReference type="Proteomes" id="UP001596550">
    <property type="component" value="Unassembled WGS sequence"/>
</dbReference>
<dbReference type="InterPro" id="IPR001647">
    <property type="entry name" value="HTH_TetR"/>
</dbReference>
<dbReference type="Pfam" id="PF17932">
    <property type="entry name" value="TetR_C_24"/>
    <property type="match status" value="1"/>
</dbReference>
<keyword evidence="5" id="KW-1185">Reference proteome</keyword>
<gene>
    <name evidence="4" type="ORF">ACFQO9_09055</name>
</gene>
<evidence type="ECO:0000313" key="5">
    <source>
        <dbReference type="Proteomes" id="UP001596550"/>
    </source>
</evidence>
<dbReference type="SUPFAM" id="SSF48498">
    <property type="entry name" value="Tetracyclin repressor-like, C-terminal domain"/>
    <property type="match status" value="1"/>
</dbReference>
<dbReference type="RefSeq" id="WP_378177182.1">
    <property type="nucleotide sequence ID" value="NZ_JBHTCR010000003.1"/>
</dbReference>
<dbReference type="PANTHER" id="PTHR43479:SF11">
    <property type="entry name" value="ACREF_ENVCD OPERON REPRESSOR-RELATED"/>
    <property type="match status" value="1"/>
</dbReference>
<protein>
    <submittedName>
        <fullName evidence="4">TetR/AcrR family transcriptional regulator</fullName>
    </submittedName>
</protein>
<dbReference type="SUPFAM" id="SSF46689">
    <property type="entry name" value="Homeodomain-like"/>
    <property type="match status" value="1"/>
</dbReference>
<dbReference type="PANTHER" id="PTHR43479">
    <property type="entry name" value="ACREF/ENVCD OPERON REPRESSOR-RELATED"/>
    <property type="match status" value="1"/>
</dbReference>
<keyword evidence="1 2" id="KW-0238">DNA-binding</keyword>
<reference evidence="5" key="1">
    <citation type="journal article" date="2019" name="Int. J. Syst. Evol. Microbiol.">
        <title>The Global Catalogue of Microorganisms (GCM) 10K type strain sequencing project: providing services to taxonomists for standard genome sequencing and annotation.</title>
        <authorList>
            <consortium name="The Broad Institute Genomics Platform"/>
            <consortium name="The Broad Institute Genome Sequencing Center for Infectious Disease"/>
            <person name="Wu L."/>
            <person name="Ma J."/>
        </authorList>
    </citation>
    <scope>NUCLEOTIDE SEQUENCE [LARGE SCALE GENOMIC DNA]</scope>
    <source>
        <strain evidence="5">CCUG 54781</strain>
    </source>
</reference>